<dbReference type="EMBL" id="VTWU01000001">
    <property type="protein sequence ID" value="KAA9339474.1"/>
    <property type="molecule type" value="Genomic_DNA"/>
</dbReference>
<organism evidence="1 2">
    <name type="scientific">Hymenobacter busanensis</name>
    <dbReference type="NCBI Taxonomy" id="2607656"/>
    <lineage>
        <taxon>Bacteria</taxon>
        <taxon>Pseudomonadati</taxon>
        <taxon>Bacteroidota</taxon>
        <taxon>Cytophagia</taxon>
        <taxon>Cytophagales</taxon>
        <taxon>Hymenobacteraceae</taxon>
        <taxon>Hymenobacter</taxon>
    </lineage>
</organism>
<gene>
    <name evidence="1" type="ORF">F0P96_02310</name>
</gene>
<comment type="caution">
    <text evidence="1">The sequence shown here is derived from an EMBL/GenBank/DDBJ whole genome shotgun (WGS) entry which is preliminary data.</text>
</comment>
<evidence type="ECO:0000313" key="1">
    <source>
        <dbReference type="EMBL" id="KAA9339474.1"/>
    </source>
</evidence>
<proteinExistence type="predicted"/>
<keyword evidence="2" id="KW-1185">Reference proteome</keyword>
<sequence>MTPEYLLFIDTETTGLPSRWDLPYASDAAQWPYVAQVAWQVYSPEGTLIKQENHYLHVPDGAMRPAALAVHGLTPDFLRQFGQEPSIVLRQLHQDLLTYRPRVVGYFLQLDFHVLGAGFHRAGLPNLLPELPQFCVMRVTERPVDGSHRRFRRLAELYEQLFELAMPQLHDACEDAAATARCFFELQRRGKITHSVLTGQPPLQLPGLAGGGWSPWRPLLLAAAAGALVLLLLAFLWKIV</sequence>
<name>A0A7L4ZTP8_9BACT</name>
<dbReference type="GO" id="GO:0004527">
    <property type="term" value="F:exonuclease activity"/>
    <property type="evidence" value="ECO:0007669"/>
    <property type="project" value="UniProtKB-KW"/>
</dbReference>
<dbReference type="SUPFAM" id="SSF53098">
    <property type="entry name" value="Ribonuclease H-like"/>
    <property type="match status" value="1"/>
</dbReference>
<dbReference type="SMART" id="SM00479">
    <property type="entry name" value="EXOIII"/>
    <property type="match status" value="1"/>
</dbReference>
<reference evidence="1 2" key="1">
    <citation type="submission" date="2019-09" db="EMBL/GenBank/DDBJ databases">
        <title>Genome sequence of Hymenobacter sp. M3.</title>
        <authorList>
            <person name="Srinivasan S."/>
        </authorList>
    </citation>
    <scope>NUCLEOTIDE SEQUENCE [LARGE SCALE GENOMIC DNA]</scope>
    <source>
        <strain evidence="1 2">M3</strain>
    </source>
</reference>
<protein>
    <submittedName>
        <fullName evidence="1">3'-5' exonuclease</fullName>
    </submittedName>
</protein>
<accession>A0A7L4ZTP8</accession>
<dbReference type="InterPro" id="IPR036397">
    <property type="entry name" value="RNaseH_sf"/>
</dbReference>
<evidence type="ECO:0000313" key="2">
    <source>
        <dbReference type="Proteomes" id="UP000326380"/>
    </source>
</evidence>
<dbReference type="RefSeq" id="WP_151077122.1">
    <property type="nucleotide sequence ID" value="NZ_CP047647.1"/>
</dbReference>
<dbReference type="GO" id="GO:0003676">
    <property type="term" value="F:nucleic acid binding"/>
    <property type="evidence" value="ECO:0007669"/>
    <property type="project" value="InterPro"/>
</dbReference>
<keyword evidence="1" id="KW-0378">Hydrolase</keyword>
<dbReference type="Proteomes" id="UP000326380">
    <property type="component" value="Unassembled WGS sequence"/>
</dbReference>
<dbReference type="CDD" id="cd06127">
    <property type="entry name" value="DEDDh"/>
    <property type="match status" value="1"/>
</dbReference>
<dbReference type="InterPro" id="IPR012337">
    <property type="entry name" value="RNaseH-like_sf"/>
</dbReference>
<dbReference type="InterPro" id="IPR013520">
    <property type="entry name" value="Ribonucl_H"/>
</dbReference>
<dbReference type="Gene3D" id="3.30.420.10">
    <property type="entry name" value="Ribonuclease H-like superfamily/Ribonuclease H"/>
    <property type="match status" value="1"/>
</dbReference>
<dbReference type="GO" id="GO:0006259">
    <property type="term" value="P:DNA metabolic process"/>
    <property type="evidence" value="ECO:0007669"/>
    <property type="project" value="UniProtKB-ARBA"/>
</dbReference>
<dbReference type="AlphaFoldDB" id="A0A7L4ZTP8"/>
<keyword evidence="1" id="KW-0269">Exonuclease</keyword>
<dbReference type="Pfam" id="PF00929">
    <property type="entry name" value="RNase_T"/>
    <property type="match status" value="1"/>
</dbReference>
<keyword evidence="1" id="KW-0540">Nuclease</keyword>